<dbReference type="PROSITE" id="PS51219">
    <property type="entry name" value="DPCK"/>
    <property type="match status" value="1"/>
</dbReference>
<dbReference type="eggNOG" id="COG0237">
    <property type="taxonomic scope" value="Bacteria"/>
</dbReference>
<dbReference type="HAMAP" id="MF_00376">
    <property type="entry name" value="Dephospho_CoA_kinase"/>
    <property type="match status" value="1"/>
</dbReference>
<evidence type="ECO:0000313" key="7">
    <source>
        <dbReference type="EMBL" id="EHO74165.1"/>
    </source>
</evidence>
<dbReference type="RefSeq" id="WP_006951281.1">
    <property type="nucleotide sequence ID" value="NZ_JH594521.1"/>
</dbReference>
<comment type="similarity">
    <text evidence="1 5">Belongs to the CoaE family.</text>
</comment>
<dbReference type="InterPro" id="IPR001977">
    <property type="entry name" value="Depp_CoAkinase"/>
</dbReference>
<dbReference type="GO" id="GO:0005524">
    <property type="term" value="F:ATP binding"/>
    <property type="evidence" value="ECO:0007669"/>
    <property type="project" value="UniProtKB-UniRule"/>
</dbReference>
<dbReference type="PATRIC" id="fig|883158.3.peg.337"/>
<evidence type="ECO:0000256" key="4">
    <source>
        <dbReference type="ARBA" id="ARBA00022993"/>
    </source>
</evidence>
<evidence type="ECO:0000256" key="5">
    <source>
        <dbReference type="HAMAP-Rule" id="MF_00376"/>
    </source>
</evidence>
<name>H1Q088_9BACT</name>
<proteinExistence type="inferred from homology"/>
<dbReference type="STRING" id="883158.HMPREF9140_00326"/>
<keyword evidence="3 5" id="KW-0067">ATP-binding</keyword>
<feature type="binding site" evidence="5">
    <location>
        <begin position="10"/>
        <end position="15"/>
    </location>
    <ligand>
        <name>ATP</name>
        <dbReference type="ChEBI" id="CHEBI:30616"/>
    </ligand>
</feature>
<dbReference type="AlphaFoldDB" id="H1Q088"/>
<dbReference type="GO" id="GO:0004140">
    <property type="term" value="F:dephospho-CoA kinase activity"/>
    <property type="evidence" value="ECO:0007669"/>
    <property type="project" value="UniProtKB-UniRule"/>
</dbReference>
<comment type="pathway">
    <text evidence="5">Cofactor biosynthesis; coenzyme A biosynthesis; CoA from (R)-pantothenate: step 5/5.</text>
</comment>
<dbReference type="GO" id="GO:0005737">
    <property type="term" value="C:cytoplasm"/>
    <property type="evidence" value="ECO:0007669"/>
    <property type="project" value="UniProtKB-SubCell"/>
</dbReference>
<evidence type="ECO:0000256" key="3">
    <source>
        <dbReference type="ARBA" id="ARBA00022840"/>
    </source>
</evidence>
<dbReference type="InterPro" id="IPR027417">
    <property type="entry name" value="P-loop_NTPase"/>
</dbReference>
<keyword evidence="2 5" id="KW-0547">Nucleotide-binding</keyword>
<dbReference type="UniPathway" id="UPA00241">
    <property type="reaction ID" value="UER00356"/>
</dbReference>
<dbReference type="HOGENOM" id="CLU_057180_3_1_10"/>
<dbReference type="Proteomes" id="UP000016023">
    <property type="component" value="Unassembled WGS sequence"/>
</dbReference>
<dbReference type="CDD" id="cd02022">
    <property type="entry name" value="DPCK"/>
    <property type="match status" value="1"/>
</dbReference>
<comment type="catalytic activity">
    <reaction evidence="5">
        <text>3'-dephospho-CoA + ATP = ADP + CoA + H(+)</text>
        <dbReference type="Rhea" id="RHEA:18245"/>
        <dbReference type="ChEBI" id="CHEBI:15378"/>
        <dbReference type="ChEBI" id="CHEBI:30616"/>
        <dbReference type="ChEBI" id="CHEBI:57287"/>
        <dbReference type="ChEBI" id="CHEBI:57328"/>
        <dbReference type="ChEBI" id="CHEBI:456216"/>
        <dbReference type="EC" id="2.7.1.24"/>
    </reaction>
</comment>
<evidence type="ECO:0000256" key="6">
    <source>
        <dbReference type="NCBIfam" id="TIGR00152"/>
    </source>
</evidence>
<comment type="function">
    <text evidence="5">Catalyzes the phosphorylation of the 3'-hydroxyl group of dephosphocoenzyme A to form coenzyme A.</text>
</comment>
<keyword evidence="5 7" id="KW-0418">Kinase</keyword>
<sequence>MKIAITGGIGSGKSFICQHLAKRGIKVYNCDEAAKQLLRTSPQMQLQLSKLVGPELYRNNQLQKKILASFILENSRYARAVDDIIHPAVARDFETSGFDWLESAILFDSNFISRTPIHFVVCVTAPTPLRIERIVKRDNITPEQAKKWVDRQMSQAEIISRSNYEIINDGQHDINRQLDQLLQTLEENELLNKK</sequence>
<keyword evidence="8" id="KW-1185">Reference proteome</keyword>
<protein>
    <recommendedName>
        <fullName evidence="5 6">Dephospho-CoA kinase</fullName>
        <ecNumber evidence="5 6">2.7.1.24</ecNumber>
    </recommendedName>
    <alternativeName>
        <fullName evidence="5">Dephosphocoenzyme A kinase</fullName>
    </alternativeName>
</protein>
<evidence type="ECO:0000256" key="2">
    <source>
        <dbReference type="ARBA" id="ARBA00022741"/>
    </source>
</evidence>
<dbReference type="GO" id="GO:0015937">
    <property type="term" value="P:coenzyme A biosynthetic process"/>
    <property type="evidence" value="ECO:0007669"/>
    <property type="project" value="UniProtKB-UniRule"/>
</dbReference>
<comment type="subcellular location">
    <subcellularLocation>
        <location evidence="5">Cytoplasm</location>
    </subcellularLocation>
</comment>
<gene>
    <name evidence="5" type="primary">coaE</name>
    <name evidence="7" type="ORF">HMPREF9140_00326</name>
</gene>
<dbReference type="Pfam" id="PF01121">
    <property type="entry name" value="CoaE"/>
    <property type="match status" value="1"/>
</dbReference>
<comment type="caution">
    <text evidence="7">The sequence shown here is derived from an EMBL/GenBank/DDBJ whole genome shotgun (WGS) entry which is preliminary data.</text>
</comment>
<keyword evidence="4 5" id="KW-0173">Coenzyme A biosynthesis</keyword>
<dbReference type="EC" id="2.7.1.24" evidence="5 6"/>
<dbReference type="EMBL" id="AGWK01000009">
    <property type="protein sequence ID" value="EHO74165.1"/>
    <property type="molecule type" value="Genomic_DNA"/>
</dbReference>
<evidence type="ECO:0000256" key="1">
    <source>
        <dbReference type="ARBA" id="ARBA00009018"/>
    </source>
</evidence>
<evidence type="ECO:0000313" key="8">
    <source>
        <dbReference type="Proteomes" id="UP000016023"/>
    </source>
</evidence>
<dbReference type="SUPFAM" id="SSF52540">
    <property type="entry name" value="P-loop containing nucleoside triphosphate hydrolases"/>
    <property type="match status" value="1"/>
</dbReference>
<keyword evidence="5" id="KW-0963">Cytoplasm</keyword>
<dbReference type="Gene3D" id="3.40.50.300">
    <property type="entry name" value="P-loop containing nucleotide triphosphate hydrolases"/>
    <property type="match status" value="1"/>
</dbReference>
<accession>H1Q088</accession>
<keyword evidence="5" id="KW-0808">Transferase</keyword>
<organism evidence="7 8">
    <name type="scientific">Prevotella micans F0438</name>
    <dbReference type="NCBI Taxonomy" id="883158"/>
    <lineage>
        <taxon>Bacteria</taxon>
        <taxon>Pseudomonadati</taxon>
        <taxon>Bacteroidota</taxon>
        <taxon>Bacteroidia</taxon>
        <taxon>Bacteroidales</taxon>
        <taxon>Prevotellaceae</taxon>
        <taxon>Prevotella</taxon>
    </lineage>
</organism>
<dbReference type="NCBIfam" id="TIGR00152">
    <property type="entry name" value="dephospho-CoA kinase"/>
    <property type="match status" value="1"/>
</dbReference>
<reference evidence="7 8" key="1">
    <citation type="submission" date="2011-12" db="EMBL/GenBank/DDBJ databases">
        <title>The Genome Sequence of Prevotella micans F0438.</title>
        <authorList>
            <consortium name="The Broad Institute Genome Sequencing Platform"/>
            <person name="Earl A."/>
            <person name="Ward D."/>
            <person name="Feldgarden M."/>
            <person name="Gevers D."/>
            <person name="Izard J."/>
            <person name="Baranova O.V."/>
            <person name="Blanton J.M."/>
            <person name="Wade W.G."/>
            <person name="Dewhirst F.E."/>
            <person name="Young S.K."/>
            <person name="Zeng Q."/>
            <person name="Gargeya S."/>
            <person name="Fitzgerald M."/>
            <person name="Haas B."/>
            <person name="Abouelleil A."/>
            <person name="Alvarado L."/>
            <person name="Arachchi H.M."/>
            <person name="Berlin A."/>
            <person name="Chapman S.B."/>
            <person name="Gearin G."/>
            <person name="Goldberg J."/>
            <person name="Griggs A."/>
            <person name="Gujja S."/>
            <person name="Hansen M."/>
            <person name="Heiman D."/>
            <person name="Howarth C."/>
            <person name="Larimer J."/>
            <person name="Lui A."/>
            <person name="MacDonald P.J.P."/>
            <person name="McCowen C."/>
            <person name="Montmayeur A."/>
            <person name="Murphy C."/>
            <person name="Neiman D."/>
            <person name="Pearson M."/>
            <person name="Priest M."/>
            <person name="Roberts A."/>
            <person name="Saif S."/>
            <person name="Shea T."/>
            <person name="Sisk P."/>
            <person name="Stolte C."/>
            <person name="Sykes S."/>
            <person name="Wortman J."/>
            <person name="Nusbaum C."/>
            <person name="Birren B."/>
        </authorList>
    </citation>
    <scope>NUCLEOTIDE SEQUENCE [LARGE SCALE GENOMIC DNA]</scope>
    <source>
        <strain evidence="7 8">F0438</strain>
    </source>
</reference>